<keyword evidence="8 13" id="KW-1133">Transmembrane helix</keyword>
<feature type="domain" description="FAD-binding FR-type" evidence="14">
    <location>
        <begin position="220"/>
        <end position="320"/>
    </location>
</feature>
<evidence type="ECO:0000256" key="1">
    <source>
        <dbReference type="ARBA" id="ARBA00001974"/>
    </source>
</evidence>
<evidence type="ECO:0000256" key="8">
    <source>
        <dbReference type="ARBA" id="ARBA00022989"/>
    </source>
</evidence>
<evidence type="ECO:0000259" key="14">
    <source>
        <dbReference type="PROSITE" id="PS51384"/>
    </source>
</evidence>
<keyword evidence="6" id="KW-0479">Metal-binding</keyword>
<dbReference type="GO" id="GO:0046872">
    <property type="term" value="F:metal ion binding"/>
    <property type="evidence" value="ECO:0007669"/>
    <property type="project" value="UniProtKB-KW"/>
</dbReference>
<dbReference type="PANTHER" id="PTHR47354">
    <property type="entry name" value="NADH OXIDOREDUCTASE HCR"/>
    <property type="match status" value="1"/>
</dbReference>
<name>A0A1V2DS38_9GAMM</name>
<dbReference type="SUPFAM" id="SSF63380">
    <property type="entry name" value="Riboflavin synthase domain-like"/>
    <property type="match status" value="1"/>
</dbReference>
<dbReference type="CDD" id="cd06198">
    <property type="entry name" value="FNR_like_3"/>
    <property type="match status" value="1"/>
</dbReference>
<comment type="subcellular location">
    <subcellularLocation>
        <location evidence="2">Membrane</location>
        <topology evidence="2">Multi-pass membrane protein</topology>
    </subcellularLocation>
</comment>
<dbReference type="InterPro" id="IPR013130">
    <property type="entry name" value="Fe3_Rdtase_TM_dom"/>
</dbReference>
<evidence type="ECO:0000256" key="13">
    <source>
        <dbReference type="SAM" id="Phobius"/>
    </source>
</evidence>
<evidence type="ECO:0000256" key="4">
    <source>
        <dbReference type="ARBA" id="ARBA00022692"/>
    </source>
</evidence>
<dbReference type="GO" id="GO:0051537">
    <property type="term" value="F:2 iron, 2 sulfur cluster binding"/>
    <property type="evidence" value="ECO:0007669"/>
    <property type="project" value="UniProtKB-KW"/>
</dbReference>
<dbReference type="PROSITE" id="PS51384">
    <property type="entry name" value="FAD_FR"/>
    <property type="match status" value="1"/>
</dbReference>
<dbReference type="GO" id="GO:0016491">
    <property type="term" value="F:oxidoreductase activity"/>
    <property type="evidence" value="ECO:0007669"/>
    <property type="project" value="UniProtKB-KW"/>
</dbReference>
<dbReference type="GO" id="GO:0050660">
    <property type="term" value="F:flavin adenine dinucleotide binding"/>
    <property type="evidence" value="ECO:0007669"/>
    <property type="project" value="TreeGrafter"/>
</dbReference>
<feature type="transmembrane region" description="Helical" evidence="13">
    <location>
        <begin position="37"/>
        <end position="59"/>
    </location>
</feature>
<evidence type="ECO:0000256" key="10">
    <source>
        <dbReference type="ARBA" id="ARBA00023004"/>
    </source>
</evidence>
<keyword evidence="7" id="KW-0274">FAD</keyword>
<keyword evidence="10" id="KW-0408">Iron</keyword>
<comment type="cofactor">
    <cofactor evidence="1">
        <name>FAD</name>
        <dbReference type="ChEBI" id="CHEBI:57692"/>
    </cofactor>
</comment>
<evidence type="ECO:0000256" key="9">
    <source>
        <dbReference type="ARBA" id="ARBA00023002"/>
    </source>
</evidence>
<dbReference type="STRING" id="135739.BTO32_11720"/>
<dbReference type="OrthoDB" id="9796486at2"/>
<keyword evidence="5" id="KW-0001">2Fe-2S</keyword>
<evidence type="ECO:0000256" key="3">
    <source>
        <dbReference type="ARBA" id="ARBA00022630"/>
    </source>
</evidence>
<keyword evidence="16" id="KW-1185">Reference proteome</keyword>
<dbReference type="Gene3D" id="3.40.50.80">
    <property type="entry name" value="Nucleotide-binding domain of ferredoxin-NADP reductase (FNR) module"/>
    <property type="match status" value="1"/>
</dbReference>
<dbReference type="Pfam" id="PF01794">
    <property type="entry name" value="Ferric_reduct"/>
    <property type="match status" value="1"/>
</dbReference>
<evidence type="ECO:0000313" key="15">
    <source>
        <dbReference type="EMBL" id="ONF43339.1"/>
    </source>
</evidence>
<keyword evidence="9" id="KW-0560">Oxidoreductase</keyword>
<feature type="transmembrane region" description="Helical" evidence="13">
    <location>
        <begin position="193"/>
        <end position="213"/>
    </location>
</feature>
<dbReference type="AlphaFoldDB" id="A0A1V2DS38"/>
<keyword evidence="12 13" id="KW-0472">Membrane</keyword>
<feature type="transmembrane region" description="Helical" evidence="13">
    <location>
        <begin position="170"/>
        <end position="187"/>
    </location>
</feature>
<dbReference type="Proteomes" id="UP000189339">
    <property type="component" value="Unassembled WGS sequence"/>
</dbReference>
<keyword evidence="3" id="KW-0285">Flavoprotein</keyword>
<reference evidence="15 16" key="1">
    <citation type="submission" date="2016-12" db="EMBL/GenBank/DDBJ databases">
        <title>Marinobacter lutaoensis whole genome sequencing.</title>
        <authorList>
            <person name="Verma A."/>
            <person name="Krishnamurthi S."/>
        </authorList>
    </citation>
    <scope>NUCLEOTIDE SEQUENCE [LARGE SCALE GENOMIC DNA]</scope>
    <source>
        <strain evidence="15 16">T5054</strain>
    </source>
</reference>
<feature type="transmembrane region" description="Helical" evidence="13">
    <location>
        <begin position="80"/>
        <end position="96"/>
    </location>
</feature>
<feature type="transmembrane region" description="Helical" evidence="13">
    <location>
        <begin position="141"/>
        <end position="158"/>
    </location>
</feature>
<evidence type="ECO:0000256" key="11">
    <source>
        <dbReference type="ARBA" id="ARBA00023014"/>
    </source>
</evidence>
<evidence type="ECO:0000256" key="12">
    <source>
        <dbReference type="ARBA" id="ARBA00023136"/>
    </source>
</evidence>
<dbReference type="GO" id="GO:0016020">
    <property type="term" value="C:membrane"/>
    <property type="evidence" value="ECO:0007669"/>
    <property type="project" value="UniProtKB-SubCell"/>
</dbReference>
<evidence type="ECO:0000256" key="2">
    <source>
        <dbReference type="ARBA" id="ARBA00004141"/>
    </source>
</evidence>
<evidence type="ECO:0000313" key="16">
    <source>
        <dbReference type="Proteomes" id="UP000189339"/>
    </source>
</evidence>
<dbReference type="InterPro" id="IPR050415">
    <property type="entry name" value="MRET"/>
</dbReference>
<dbReference type="EMBL" id="MSCW01000007">
    <property type="protein sequence ID" value="ONF43339.1"/>
    <property type="molecule type" value="Genomic_DNA"/>
</dbReference>
<dbReference type="SUPFAM" id="SSF52343">
    <property type="entry name" value="Ferredoxin reductase-like, C-terminal NADP-linked domain"/>
    <property type="match status" value="1"/>
</dbReference>
<sequence length="444" mass="49193">MTQIHRAFVALLILLTALWLLANGTLPQPLTYFSFRAWFIQYSGVLAIGVMSVAMILATRPAWLEARLNGLDKMYRLHKWLGVTGLVMAVGHWWLARGTKWMVGWGWLERPERAPRGEQTLGLVEGWFRSQRGLAETLGEWAFYALAVLLILALSKRFPYHLFAKTHKLLAALYLVLVFHSLVLLTFDDWQQPMGWLLALLLAGGSVSALASLTGRIGRDRQVSGRVQDLAYSPALRVLATEVALDGPWPGHRAGQFAFVRYGRDGEPHPYTIASAWQPGDPALTFVTKALGDHTGRLPGRLRPGQTVRVEGPYGCFDFRDGKRRQIWVGAGIGITPFLAGLKARASQPDEVAVDLFHVTRDVDPVALDRLAADAAAAGVRLHVWQSGRDGRLDGAAIRAAVPDWRSASLWFCGPAPFGRSLRADFLRHGLASGDIHQELFQMR</sequence>
<keyword evidence="4 13" id="KW-0812">Transmembrane</keyword>
<evidence type="ECO:0000256" key="5">
    <source>
        <dbReference type="ARBA" id="ARBA00022714"/>
    </source>
</evidence>
<evidence type="ECO:0000256" key="7">
    <source>
        <dbReference type="ARBA" id="ARBA00022827"/>
    </source>
</evidence>
<dbReference type="Gene3D" id="2.40.30.10">
    <property type="entry name" value="Translation factors"/>
    <property type="match status" value="1"/>
</dbReference>
<dbReference type="RefSeq" id="WP_076724805.1">
    <property type="nucleotide sequence ID" value="NZ_MSCW01000007.1"/>
</dbReference>
<evidence type="ECO:0000256" key="6">
    <source>
        <dbReference type="ARBA" id="ARBA00022723"/>
    </source>
</evidence>
<dbReference type="InterPro" id="IPR017938">
    <property type="entry name" value="Riboflavin_synthase-like_b-brl"/>
</dbReference>
<dbReference type="PANTHER" id="PTHR47354:SF8">
    <property type="entry name" value="1,2-PHENYLACETYL-COA EPOXIDASE, SUBUNIT E"/>
    <property type="match status" value="1"/>
</dbReference>
<keyword evidence="11" id="KW-0411">Iron-sulfur</keyword>
<accession>A0A1V2DS38</accession>
<organism evidence="15 16">
    <name type="scientific">Marinobacter lutaoensis</name>
    <dbReference type="NCBI Taxonomy" id="135739"/>
    <lineage>
        <taxon>Bacteria</taxon>
        <taxon>Pseudomonadati</taxon>
        <taxon>Pseudomonadota</taxon>
        <taxon>Gammaproteobacteria</taxon>
        <taxon>Pseudomonadales</taxon>
        <taxon>Marinobacteraceae</taxon>
        <taxon>Marinobacter</taxon>
    </lineage>
</organism>
<proteinExistence type="predicted"/>
<comment type="caution">
    <text evidence="15">The sequence shown here is derived from an EMBL/GenBank/DDBJ whole genome shotgun (WGS) entry which is preliminary data.</text>
</comment>
<gene>
    <name evidence="15" type="ORF">BTO32_11720</name>
</gene>
<protein>
    <submittedName>
        <fullName evidence="15">Ferric reductase</fullName>
    </submittedName>
</protein>
<dbReference type="InterPro" id="IPR039261">
    <property type="entry name" value="FNR_nucleotide-bd"/>
</dbReference>
<dbReference type="InterPro" id="IPR017927">
    <property type="entry name" value="FAD-bd_FR_type"/>
</dbReference>